<dbReference type="RefSeq" id="WP_344156431.1">
    <property type="nucleotide sequence ID" value="NZ_BAAAQR010000014.1"/>
</dbReference>
<proteinExistence type="predicted"/>
<sequence length="281" mass="31447">MPSSPRLSPAQDDVVRRWFPAVEVIADLSWGLTDTVVLHVRHDGTRSIIKAGGPANHHIGREITAHERWTTPWRESGRSARLLHADRELNILATGYLPGTLVKEHPAADDPDTYRQAGELLARFHAQESTVSLDYESTMDAKALAWLDSEHRIDAVTETRLRDAIATHDHEPAELVPTHGDWQPRNWLVHEGRVSVIDLGRADLRPALTDLARLARQEWQGRPDLEEAFLAGYGGDPRETAAWQRTLLREAIATAVWAYQFGDEPFEAQGHRMIAQALGLG</sequence>
<dbReference type="SUPFAM" id="SSF56112">
    <property type="entry name" value="Protein kinase-like (PK-like)"/>
    <property type="match status" value="1"/>
</dbReference>
<dbReference type="Proteomes" id="UP001501771">
    <property type="component" value="Unassembled WGS sequence"/>
</dbReference>
<reference evidence="3" key="1">
    <citation type="journal article" date="2019" name="Int. J. Syst. Evol. Microbiol.">
        <title>The Global Catalogue of Microorganisms (GCM) 10K type strain sequencing project: providing services to taxonomists for standard genome sequencing and annotation.</title>
        <authorList>
            <consortium name="The Broad Institute Genomics Platform"/>
            <consortium name="The Broad Institute Genome Sequencing Center for Infectious Disease"/>
            <person name="Wu L."/>
            <person name="Ma J."/>
        </authorList>
    </citation>
    <scope>NUCLEOTIDE SEQUENCE [LARGE SCALE GENOMIC DNA]</scope>
    <source>
        <strain evidence="3">JCM 16022</strain>
    </source>
</reference>
<evidence type="ECO:0000313" key="2">
    <source>
        <dbReference type="EMBL" id="GAA2153961.1"/>
    </source>
</evidence>
<keyword evidence="3" id="KW-1185">Reference proteome</keyword>
<gene>
    <name evidence="2" type="ORF">GCM10009844_39110</name>
</gene>
<dbReference type="EMBL" id="BAAAQR010000014">
    <property type="protein sequence ID" value="GAA2153961.1"/>
    <property type="molecule type" value="Genomic_DNA"/>
</dbReference>
<comment type="caution">
    <text evidence="2">The sequence shown here is derived from an EMBL/GenBank/DDBJ whole genome shotgun (WGS) entry which is preliminary data.</text>
</comment>
<organism evidence="2 3">
    <name type="scientific">Nocardioides koreensis</name>
    <dbReference type="NCBI Taxonomy" id="433651"/>
    <lineage>
        <taxon>Bacteria</taxon>
        <taxon>Bacillati</taxon>
        <taxon>Actinomycetota</taxon>
        <taxon>Actinomycetes</taxon>
        <taxon>Propionibacteriales</taxon>
        <taxon>Nocardioidaceae</taxon>
        <taxon>Nocardioides</taxon>
    </lineage>
</organism>
<dbReference type="Gene3D" id="3.90.1200.10">
    <property type="match status" value="1"/>
</dbReference>
<protein>
    <recommendedName>
        <fullName evidence="1">Aminoglycoside phosphotransferase domain-containing protein</fullName>
    </recommendedName>
</protein>
<accession>A0ABP5LU03</accession>
<dbReference type="InterPro" id="IPR002575">
    <property type="entry name" value="Aminoglycoside_PTrfase"/>
</dbReference>
<evidence type="ECO:0000313" key="3">
    <source>
        <dbReference type="Proteomes" id="UP001501771"/>
    </source>
</evidence>
<name>A0ABP5LU03_9ACTN</name>
<evidence type="ECO:0000259" key="1">
    <source>
        <dbReference type="Pfam" id="PF01636"/>
    </source>
</evidence>
<dbReference type="Pfam" id="PF01636">
    <property type="entry name" value="APH"/>
    <property type="match status" value="1"/>
</dbReference>
<dbReference type="InterPro" id="IPR011009">
    <property type="entry name" value="Kinase-like_dom_sf"/>
</dbReference>
<feature type="domain" description="Aminoglycoside phosphotransferase" evidence="1">
    <location>
        <begin position="85"/>
        <end position="243"/>
    </location>
</feature>